<sequence length="61" mass="7041">MERQKVDGRKYVVWIKGRDGWRPGKAVDRDRAEALVQRLSGGPWSYRMVPAPRTTVEDLAE</sequence>
<dbReference type="AlphaFoldDB" id="A0A1I7ICJ1"/>
<dbReference type="EMBL" id="FPBV01000006">
    <property type="protein sequence ID" value="SFU70576.1"/>
    <property type="molecule type" value="Genomic_DNA"/>
</dbReference>
<dbReference type="Proteomes" id="UP000183508">
    <property type="component" value="Unassembled WGS sequence"/>
</dbReference>
<organism evidence="1 2">
    <name type="scientific">Alicyclobacillus macrosporangiidus</name>
    <dbReference type="NCBI Taxonomy" id="392015"/>
    <lineage>
        <taxon>Bacteria</taxon>
        <taxon>Bacillati</taxon>
        <taxon>Bacillota</taxon>
        <taxon>Bacilli</taxon>
        <taxon>Bacillales</taxon>
        <taxon>Alicyclobacillaceae</taxon>
        <taxon>Alicyclobacillus</taxon>
    </lineage>
</organism>
<accession>A0A1I7ICJ1</accession>
<proteinExistence type="predicted"/>
<dbReference type="STRING" id="392015.SAMN05421543_106129"/>
<evidence type="ECO:0000313" key="2">
    <source>
        <dbReference type="Proteomes" id="UP000183508"/>
    </source>
</evidence>
<name>A0A1I7ICJ1_9BACL</name>
<gene>
    <name evidence="1" type="ORF">SAMN05421543_106129</name>
</gene>
<keyword evidence="2" id="KW-1185">Reference proteome</keyword>
<evidence type="ECO:0000313" key="1">
    <source>
        <dbReference type="EMBL" id="SFU70576.1"/>
    </source>
</evidence>
<protein>
    <submittedName>
        <fullName evidence="1">Uncharacterized protein</fullName>
    </submittedName>
</protein>
<reference evidence="2" key="1">
    <citation type="submission" date="2016-10" db="EMBL/GenBank/DDBJ databases">
        <authorList>
            <person name="Varghese N."/>
        </authorList>
    </citation>
    <scope>NUCLEOTIDE SEQUENCE [LARGE SCALE GENOMIC DNA]</scope>
    <source>
        <strain evidence="2">DSM 17980</strain>
    </source>
</reference>